<dbReference type="GeneID" id="103114362"/>
<dbReference type="PANTHER" id="PTHR21567:SF30">
    <property type="entry name" value="CLIP-ASSOCIATING PROTEIN 2"/>
    <property type="match status" value="1"/>
</dbReference>
<keyword evidence="7" id="KW-0995">Kinetochore</keyword>
<feature type="compositionally biased region" description="Polar residues" evidence="12">
    <location>
        <begin position="341"/>
        <end position="352"/>
    </location>
</feature>
<reference evidence="15" key="1">
    <citation type="submission" date="2025-08" db="UniProtKB">
        <authorList>
            <consortium name="RefSeq"/>
        </authorList>
    </citation>
    <scope>IDENTIFICATION</scope>
</reference>
<keyword evidence="5" id="KW-0963">Cytoplasm</keyword>
<evidence type="ECO:0000256" key="3">
    <source>
        <dbReference type="ARBA" id="ARBA00004629"/>
    </source>
</evidence>
<feature type="region of interest" description="Disordered" evidence="12">
    <location>
        <begin position="399"/>
        <end position="479"/>
    </location>
</feature>
<feature type="domain" description="TOG" evidence="13">
    <location>
        <begin position="1034"/>
        <end position="1270"/>
    </location>
</feature>
<feature type="region of interest" description="Disordered" evidence="12">
    <location>
        <begin position="861"/>
        <end position="909"/>
    </location>
</feature>
<evidence type="ECO:0000256" key="6">
    <source>
        <dbReference type="ARBA" id="ARBA00022737"/>
    </source>
</evidence>
<dbReference type="Pfam" id="PF21040">
    <property type="entry name" value="CEP104-like_TOG"/>
    <property type="match status" value="1"/>
</dbReference>
<evidence type="ECO:0000256" key="12">
    <source>
        <dbReference type="SAM" id="MobiDB-lite"/>
    </source>
</evidence>
<evidence type="ECO:0000256" key="1">
    <source>
        <dbReference type="ARBA" id="ARBA00004300"/>
    </source>
</evidence>
<feature type="compositionally biased region" description="Polar residues" evidence="12">
    <location>
        <begin position="884"/>
        <end position="904"/>
    </location>
</feature>
<evidence type="ECO:0000256" key="10">
    <source>
        <dbReference type="ARBA" id="ARBA00023306"/>
    </source>
</evidence>
<organism evidence="14 15">
    <name type="scientific">Erinaceus europaeus</name>
    <name type="common">Western European hedgehog</name>
    <dbReference type="NCBI Taxonomy" id="9365"/>
    <lineage>
        <taxon>Eukaryota</taxon>
        <taxon>Metazoa</taxon>
        <taxon>Chordata</taxon>
        <taxon>Craniata</taxon>
        <taxon>Vertebrata</taxon>
        <taxon>Euteleostomi</taxon>
        <taxon>Mammalia</taxon>
        <taxon>Eutheria</taxon>
        <taxon>Laurasiatheria</taxon>
        <taxon>Eulipotyphla</taxon>
        <taxon>Erinaceidae</taxon>
        <taxon>Erinaceinae</taxon>
        <taxon>Erinaceus</taxon>
    </lineage>
</organism>
<feature type="compositionally biased region" description="Polar residues" evidence="12">
    <location>
        <begin position="359"/>
        <end position="373"/>
    </location>
</feature>
<dbReference type="InterPro" id="IPR034085">
    <property type="entry name" value="TOG"/>
</dbReference>
<dbReference type="RefSeq" id="XP_060036520.1">
    <property type="nucleotide sequence ID" value="XM_060180537.1"/>
</dbReference>
<protein>
    <submittedName>
        <fullName evidence="15">CLIP-associating protein 2 isoform X40</fullName>
    </submittedName>
</protein>
<keyword evidence="8" id="KW-0333">Golgi apparatus</keyword>
<dbReference type="InterPro" id="IPR057546">
    <property type="entry name" value="HEAT_GCN1"/>
</dbReference>
<feature type="compositionally biased region" description="Gly residues" evidence="12">
    <location>
        <begin position="53"/>
        <end position="67"/>
    </location>
</feature>
<keyword evidence="14" id="KW-1185">Reference proteome</keyword>
<comment type="subcellular location">
    <subcellularLocation>
        <location evidence="3">Chromosome</location>
        <location evidence="3">Centromere</location>
        <location evidence="3">Kinetochore</location>
    </subcellularLocation>
    <subcellularLocation>
        <location evidence="1">Cytoplasm</location>
        <location evidence="1">Cytoskeleton</location>
        <location evidence="1">Microtubule organizing center</location>
        <location evidence="1">Centrosome</location>
    </subcellularLocation>
    <subcellularLocation>
        <location evidence="2">Golgi apparatus</location>
        <location evidence="2">trans-Golgi network</location>
    </subcellularLocation>
</comment>
<feature type="region of interest" description="Disordered" evidence="12">
    <location>
        <begin position="491"/>
        <end position="563"/>
    </location>
</feature>
<sequence length="1277" mass="139787">MRRLICKRICDYKSFDDEESVDGNRPSSAASIFKVPAPKTSGNPVNSARKPGSAGGSKVGGTSKEGGAGAVDEDDFIKAFTDVPSIQIYSSRELEETLNKIREILSDDKHDWDQRANALKKIRSLLVAGAAQYDCFFQHLRLLDGALKLSAKDLRSQVVREACITVAHLSTVLGNKFDHGAEAIVPTLFNLVPNSAKVMATSGCAAVRFIIRHTHVPRLIPLITSNCTSKSVPVRRRSFEFLDLLLQEWQTHSLERHAAVLVETIKKGIHDADAEARVEARKTYMGLRNHFPGEAETLYNSLEPSYQKSLQTYLKSSGSVASLPQSDRSSSSSQESLNRPFSSKWSTANPSTVAGRVSAGSSKASSLPGSLQRSRSDIDVNAVAGAKANHAGQAVRSGRLGAGALNPGSYASLEDTSDKMDGTASDDGRVRAKLSTPLSGMGTAKTDSRGRSRTKMVSQSQPGSRSGSPGRVLTTTTLSTVNSGVQRILVNSASAQKRSKIPRSQGCSREASPSRLSVARSSRIPRPSVSQGCSREASRESSRDTSPVRSFQPLGPGYGISQSSRLSSSVSAMRVLNTGSDVEEAVADALKKPARRRYEAYGMHSDDDANSDASSACSERSYSSRNGSIPTYMRQTEDVADILNRCASSNWSERKEGLLGLQNLFKNQRTLSRVELKRLCEIFTRMFADPHGKVFSMFLETLVDFIQVHKDDLQDWLFVLLTQLLKKMGADLLGSVQAKVQKALDITRESFPNDLQFNILMRFTVDQTQTPSLKVKVAILKYIETLAKQMDPADFVNSSETRLAVSRVITWTTEPKSSDVRKAAQSVLISLFELNTPEFTMLLGALPKTFQDGATKLLHNHLRNTGNGTQGSVGSPLTRPTPRSPANWSSPLTSPTNTSQNTLPPSAFDYDTENMNSEDIYSSLRGVTEAIQNFSFRSQEDMNEPLKRDSKKEDGDSMCGGPGMSDLRAGGDATDSGHTALDNKASLLHSMPAHSSPRSRDYNPYNYSDSISPFNKSALKEAMFDDDADQFPDELSLDHSDLVAELLKELSNHNERIEERKIALYELMKLTQEESFSVWDEHFKTILLLLLETLGDKEPTIRALALKVLKEILRHQPARFKNYAELTVMKTLEAHKDPHKEVVRSAEEAASVLATSISPEQCIKVLCPIIQTADYPINLAAIKMQTKVIERVSKETLNLLLPEIMPGLIQGYDNSESSVRKTCVFCLVAVHAVIGDELKPHLSQLTGSKMKLLNLYIKRAQTGSGGADPTTDVSGQS</sequence>
<feature type="compositionally biased region" description="Basic and acidic residues" evidence="12">
    <location>
        <begin position="938"/>
        <end position="955"/>
    </location>
</feature>
<dbReference type="Pfam" id="PF23271">
    <property type="entry name" value="HEAT_GCN1"/>
    <property type="match status" value="1"/>
</dbReference>
<evidence type="ECO:0000256" key="2">
    <source>
        <dbReference type="ARBA" id="ARBA00004601"/>
    </source>
</evidence>
<feature type="compositionally biased region" description="Low complexity" evidence="12">
    <location>
        <begin position="322"/>
        <end position="340"/>
    </location>
</feature>
<keyword evidence="9" id="KW-0206">Cytoskeleton</keyword>
<dbReference type="SUPFAM" id="SSF48371">
    <property type="entry name" value="ARM repeat"/>
    <property type="match status" value="1"/>
</dbReference>
<keyword evidence="10" id="KW-0131">Cell cycle</keyword>
<keyword evidence="6" id="KW-0677">Repeat</keyword>
<dbReference type="Pfam" id="PF12348">
    <property type="entry name" value="CLASP_N"/>
    <property type="match status" value="1"/>
</dbReference>
<dbReference type="InterPro" id="IPR024395">
    <property type="entry name" value="CLASP_N_dom"/>
</dbReference>
<dbReference type="Proteomes" id="UP001652624">
    <property type="component" value="Chromosome 21"/>
</dbReference>
<dbReference type="Gene3D" id="1.25.10.10">
    <property type="entry name" value="Leucine-rich Repeat Variant"/>
    <property type="match status" value="3"/>
</dbReference>
<keyword evidence="4" id="KW-0158">Chromosome</keyword>
<feature type="region of interest" description="Disordered" evidence="12">
    <location>
        <begin position="17"/>
        <end position="67"/>
    </location>
</feature>
<feature type="compositionally biased region" description="Low complexity" evidence="12">
    <location>
        <begin position="458"/>
        <end position="479"/>
    </location>
</feature>
<feature type="domain" description="TOG" evidence="13">
    <location>
        <begin position="90"/>
        <end position="323"/>
    </location>
</feature>
<feature type="compositionally biased region" description="Basic and acidic residues" evidence="12">
    <location>
        <begin position="416"/>
        <end position="430"/>
    </location>
</feature>
<proteinExistence type="predicted"/>
<feature type="domain" description="TOG" evidence="13">
    <location>
        <begin position="631"/>
        <end position="868"/>
    </location>
</feature>
<keyword evidence="11" id="KW-0137">Centromere</keyword>
<gene>
    <name evidence="15" type="primary">CLASP2</name>
</gene>
<evidence type="ECO:0000313" key="14">
    <source>
        <dbReference type="Proteomes" id="UP001652624"/>
    </source>
</evidence>
<name>A0ABM3WIX2_ERIEU</name>
<feature type="region of interest" description="Disordered" evidence="12">
    <location>
        <begin position="935"/>
        <end position="980"/>
    </location>
</feature>
<evidence type="ECO:0000256" key="4">
    <source>
        <dbReference type="ARBA" id="ARBA00022454"/>
    </source>
</evidence>
<dbReference type="PANTHER" id="PTHR21567">
    <property type="entry name" value="CLASP"/>
    <property type="match status" value="1"/>
</dbReference>
<dbReference type="InterPro" id="IPR011989">
    <property type="entry name" value="ARM-like"/>
</dbReference>
<evidence type="ECO:0000313" key="15">
    <source>
        <dbReference type="RefSeq" id="XP_060036520.1"/>
    </source>
</evidence>
<evidence type="ECO:0000256" key="8">
    <source>
        <dbReference type="ARBA" id="ARBA00023034"/>
    </source>
</evidence>
<feature type="compositionally biased region" description="Polar residues" evidence="12">
    <location>
        <begin position="863"/>
        <end position="875"/>
    </location>
</feature>
<dbReference type="InterPro" id="IPR016024">
    <property type="entry name" value="ARM-type_fold"/>
</dbReference>
<evidence type="ECO:0000256" key="11">
    <source>
        <dbReference type="ARBA" id="ARBA00023328"/>
    </source>
</evidence>
<evidence type="ECO:0000256" key="5">
    <source>
        <dbReference type="ARBA" id="ARBA00022490"/>
    </source>
</evidence>
<feature type="region of interest" description="Disordered" evidence="12">
    <location>
        <begin position="320"/>
        <end position="374"/>
    </location>
</feature>
<evidence type="ECO:0000256" key="9">
    <source>
        <dbReference type="ARBA" id="ARBA00023212"/>
    </source>
</evidence>
<accession>A0ABM3WIX2</accession>
<dbReference type="SMART" id="SM01349">
    <property type="entry name" value="TOG"/>
    <property type="match status" value="3"/>
</dbReference>
<evidence type="ECO:0000256" key="7">
    <source>
        <dbReference type="ARBA" id="ARBA00022838"/>
    </source>
</evidence>
<evidence type="ECO:0000259" key="13">
    <source>
        <dbReference type="SMART" id="SM01349"/>
    </source>
</evidence>